<feature type="binding site" evidence="11">
    <location>
        <position position="202"/>
    </location>
    <ligand>
        <name>Mg(2+)</name>
        <dbReference type="ChEBI" id="CHEBI:18420"/>
    </ligand>
</feature>
<comment type="similarity">
    <text evidence="11">Belongs to the SrkA/RdoA protein kinase family.</text>
</comment>
<comment type="catalytic activity">
    <reaction evidence="11">
        <text>L-threonyl-[protein] + ATP = O-phospho-L-threonyl-[protein] + ADP + H(+)</text>
        <dbReference type="Rhea" id="RHEA:46608"/>
        <dbReference type="Rhea" id="RHEA-COMP:11060"/>
        <dbReference type="Rhea" id="RHEA-COMP:11605"/>
        <dbReference type="ChEBI" id="CHEBI:15378"/>
        <dbReference type="ChEBI" id="CHEBI:30013"/>
        <dbReference type="ChEBI" id="CHEBI:30616"/>
        <dbReference type="ChEBI" id="CHEBI:61977"/>
        <dbReference type="ChEBI" id="CHEBI:456216"/>
        <dbReference type="EC" id="2.7.11.1"/>
    </reaction>
</comment>
<comment type="function">
    <text evidence="11">A protein kinase that phosphorylates Ser and Thr residues. Probably acts to suppress the effects of stress linked to accumulation of reactive oxygen species. Probably involved in the extracytoplasmic stress response.</text>
</comment>
<dbReference type="InterPro" id="IPR011009">
    <property type="entry name" value="Kinase-like_dom_sf"/>
</dbReference>
<keyword evidence="8 11" id="KW-0067">ATP-binding</keyword>
<keyword evidence="4 11" id="KW-0808">Transferase</keyword>
<evidence type="ECO:0000256" key="2">
    <source>
        <dbReference type="ARBA" id="ARBA00022527"/>
    </source>
</evidence>
<evidence type="ECO:0000313" key="14">
    <source>
        <dbReference type="Proteomes" id="UP000185639"/>
    </source>
</evidence>
<evidence type="ECO:0000256" key="5">
    <source>
        <dbReference type="ARBA" id="ARBA00022723"/>
    </source>
</evidence>
<evidence type="ECO:0000256" key="3">
    <source>
        <dbReference type="ARBA" id="ARBA00022553"/>
    </source>
</evidence>
<protein>
    <recommendedName>
        <fullName evidence="11">Stress response kinase A</fullName>
        <ecNumber evidence="11">2.7.11.1</ecNumber>
    </recommendedName>
    <alternativeName>
        <fullName evidence="11">Serine/threonine-protein kinase SrkA</fullName>
    </alternativeName>
</protein>
<evidence type="ECO:0000256" key="7">
    <source>
        <dbReference type="ARBA" id="ARBA00022777"/>
    </source>
</evidence>
<comment type="subcellular location">
    <subcellularLocation>
        <location evidence="11">Cytoplasm</location>
    </subcellularLocation>
</comment>
<keyword evidence="2 11" id="KW-0723">Serine/threonine-protein kinase</keyword>
<gene>
    <name evidence="11" type="primary">srkA</name>
    <name evidence="13" type="ORF">SAMN05421686_105112</name>
</gene>
<keyword evidence="9 11" id="KW-0460">Magnesium</keyword>
<feature type="binding site" evidence="11">
    <location>
        <position position="214"/>
    </location>
    <ligand>
        <name>Mg(2+)</name>
        <dbReference type="ChEBI" id="CHEBI:18420"/>
    </ligand>
</feature>
<keyword evidence="1 11" id="KW-0963">Cytoplasm</keyword>
<dbReference type="Gene3D" id="3.30.200.70">
    <property type="match status" value="1"/>
</dbReference>
<dbReference type="EMBL" id="FTOH01000005">
    <property type="protein sequence ID" value="SIS84120.1"/>
    <property type="molecule type" value="Genomic_DNA"/>
</dbReference>
<evidence type="ECO:0000256" key="4">
    <source>
        <dbReference type="ARBA" id="ARBA00022679"/>
    </source>
</evidence>
<feature type="active site" evidence="11">
    <location>
        <position position="214"/>
    </location>
</feature>
<sequence length="324" mass="37091">MHAYADLSHDLVMDAIESLGYLCDARVMALNSYENRVFQVGIEDEQPLIAKFYRPARWTDESIREEHQFLLSLAAEDVPVIAPVEINNETLFTYGGFRFALFPRRGGHAPELSNDDDLELIGRWLARLHNIGETTPFIHRPHINGSEDISAAADAVLASGLMPEDYHAAYTSLIRDICAHTDQINLSNHSLIRLHGDMHTGNLIIRDEDLYLVDFDDCAQGPAMQDIWMLLSGSREEHRQQIMVIAEGYSMFRRFPAEELPLIETLCTRRIVRHAAWLSQRWDDPAFPVAFPWFASHRYWSEHLLALREQLSALQEEPLALPVF</sequence>
<dbReference type="NCBIfam" id="NF008738">
    <property type="entry name" value="PRK11768.1"/>
    <property type="match status" value="1"/>
</dbReference>
<dbReference type="Gene3D" id="1.20.1270.170">
    <property type="match status" value="1"/>
</dbReference>
<dbReference type="InterPro" id="IPR002575">
    <property type="entry name" value="Aminoglycoside_PTrfase"/>
</dbReference>
<dbReference type="InterPro" id="IPR032882">
    <property type="entry name" value="SrkA/RdoA"/>
</dbReference>
<comment type="cofactor">
    <cofactor evidence="11">
        <name>Mg(2+)</name>
        <dbReference type="ChEBI" id="CHEBI:18420"/>
    </cofactor>
</comment>
<dbReference type="RefSeq" id="WP_076515416.1">
    <property type="nucleotide sequence ID" value="NZ_FTOH01000005.1"/>
</dbReference>
<feature type="site" description="ATP" evidence="11">
    <location>
        <position position="32"/>
    </location>
</feature>
<dbReference type="SUPFAM" id="SSF56112">
    <property type="entry name" value="Protein kinase-like (PK-like)"/>
    <property type="match status" value="1"/>
</dbReference>
<evidence type="ECO:0000256" key="6">
    <source>
        <dbReference type="ARBA" id="ARBA00022741"/>
    </source>
</evidence>
<dbReference type="GO" id="GO:0106310">
    <property type="term" value="F:protein serine kinase activity"/>
    <property type="evidence" value="ECO:0007669"/>
    <property type="project" value="RHEA"/>
</dbReference>
<evidence type="ECO:0000256" key="10">
    <source>
        <dbReference type="ARBA" id="ARBA00023016"/>
    </source>
</evidence>
<keyword evidence="3 11" id="KW-0597">Phosphoprotein</keyword>
<dbReference type="GO" id="GO:0000287">
    <property type="term" value="F:magnesium ion binding"/>
    <property type="evidence" value="ECO:0007669"/>
    <property type="project" value="UniProtKB-UniRule"/>
</dbReference>
<reference evidence="14" key="1">
    <citation type="submission" date="2017-01" db="EMBL/GenBank/DDBJ databases">
        <authorList>
            <person name="Varghese N."/>
            <person name="Submissions S."/>
        </authorList>
    </citation>
    <scope>NUCLEOTIDE SEQUENCE [LARGE SCALE GENOMIC DNA]</scope>
    <source>
        <strain evidence="14">DSM 24913</strain>
    </source>
</reference>
<comment type="subunit">
    <text evidence="11">Monomer.</text>
</comment>
<dbReference type="Pfam" id="PF01636">
    <property type="entry name" value="APH"/>
    <property type="match status" value="1"/>
</dbReference>
<keyword evidence="10 11" id="KW-0346">Stress response</keyword>
<dbReference type="STRING" id="484498.SAMN05421686_105112"/>
<dbReference type="AlphaFoldDB" id="A0A1N7MDM1"/>
<feature type="domain" description="Aminoglycoside phosphotransferase" evidence="12">
    <location>
        <begin position="31"/>
        <end position="250"/>
    </location>
</feature>
<evidence type="ECO:0000256" key="9">
    <source>
        <dbReference type="ARBA" id="ARBA00022842"/>
    </source>
</evidence>
<dbReference type="PANTHER" id="PTHR39573">
    <property type="entry name" value="STRESS RESPONSE KINASE A"/>
    <property type="match status" value="1"/>
</dbReference>
<evidence type="ECO:0000313" key="13">
    <source>
        <dbReference type="EMBL" id="SIS84120.1"/>
    </source>
</evidence>
<dbReference type="Gene3D" id="1.10.510.10">
    <property type="entry name" value="Transferase(Phosphotransferase) domain 1"/>
    <property type="match status" value="1"/>
</dbReference>
<dbReference type="HAMAP" id="MF_01497">
    <property type="entry name" value="SrkA_kinase"/>
    <property type="match status" value="1"/>
</dbReference>
<proteinExistence type="inferred from homology"/>
<feature type="active site" description="Proton acceptor" evidence="11">
    <location>
        <position position="197"/>
    </location>
</feature>
<dbReference type="GO" id="GO:0005737">
    <property type="term" value="C:cytoplasm"/>
    <property type="evidence" value="ECO:0007669"/>
    <property type="project" value="UniProtKB-SubCell"/>
</dbReference>
<dbReference type="EC" id="2.7.11.1" evidence="11"/>
<organism evidence="13 14">
    <name type="scientific">Thalassolituus maritimus</name>
    <dbReference type="NCBI Taxonomy" id="484498"/>
    <lineage>
        <taxon>Bacteria</taxon>
        <taxon>Pseudomonadati</taxon>
        <taxon>Pseudomonadota</taxon>
        <taxon>Gammaproteobacteria</taxon>
        <taxon>Oceanospirillales</taxon>
        <taxon>Oceanospirillaceae</taxon>
        <taxon>Thalassolituus</taxon>
    </lineage>
</organism>
<keyword evidence="6 11" id="KW-0547">Nucleotide-binding</keyword>
<keyword evidence="7 11" id="KW-0418">Kinase</keyword>
<dbReference type="OrthoDB" id="5392197at2"/>
<keyword evidence="14" id="KW-1185">Reference proteome</keyword>
<comment type="catalytic activity">
    <reaction evidence="11">
        <text>L-seryl-[protein] + ATP = O-phospho-L-seryl-[protein] + ADP + H(+)</text>
        <dbReference type="Rhea" id="RHEA:17989"/>
        <dbReference type="Rhea" id="RHEA-COMP:9863"/>
        <dbReference type="Rhea" id="RHEA-COMP:11604"/>
        <dbReference type="ChEBI" id="CHEBI:15378"/>
        <dbReference type="ChEBI" id="CHEBI:29999"/>
        <dbReference type="ChEBI" id="CHEBI:30616"/>
        <dbReference type="ChEBI" id="CHEBI:83421"/>
        <dbReference type="ChEBI" id="CHEBI:456216"/>
        <dbReference type="EC" id="2.7.11.1"/>
    </reaction>
</comment>
<dbReference type="Proteomes" id="UP000185639">
    <property type="component" value="Unassembled WGS sequence"/>
</dbReference>
<evidence type="ECO:0000256" key="1">
    <source>
        <dbReference type="ARBA" id="ARBA00022490"/>
    </source>
</evidence>
<name>A0A1N7MDM1_9GAMM</name>
<accession>A0A1N7MDM1</accession>
<evidence type="ECO:0000256" key="11">
    <source>
        <dbReference type="HAMAP-Rule" id="MF_01497"/>
    </source>
</evidence>
<evidence type="ECO:0000259" key="12">
    <source>
        <dbReference type="Pfam" id="PF01636"/>
    </source>
</evidence>
<evidence type="ECO:0000256" key="8">
    <source>
        <dbReference type="ARBA" id="ARBA00022840"/>
    </source>
</evidence>
<dbReference type="GO" id="GO:0004674">
    <property type="term" value="F:protein serine/threonine kinase activity"/>
    <property type="evidence" value="ECO:0007669"/>
    <property type="project" value="UniProtKB-UniRule"/>
</dbReference>
<dbReference type="PANTHER" id="PTHR39573:SF1">
    <property type="entry name" value="STRESS RESPONSE KINASE A"/>
    <property type="match status" value="1"/>
</dbReference>
<keyword evidence="5 11" id="KW-0479">Metal-binding</keyword>
<dbReference type="GO" id="GO:0005524">
    <property type="term" value="F:ATP binding"/>
    <property type="evidence" value="ECO:0007669"/>
    <property type="project" value="UniProtKB-UniRule"/>
</dbReference>